<dbReference type="PANTHER" id="PTHR40465:SF1">
    <property type="entry name" value="DUF6534 DOMAIN-CONTAINING PROTEIN"/>
    <property type="match status" value="1"/>
</dbReference>
<evidence type="ECO:0000313" key="2">
    <source>
        <dbReference type="EMBL" id="PBK63010.1"/>
    </source>
</evidence>
<dbReference type="EMBL" id="KZ293461">
    <property type="protein sequence ID" value="PBK63010.1"/>
    <property type="molecule type" value="Genomic_DNA"/>
</dbReference>
<accession>A0A2H3AZT1</accession>
<keyword evidence="1" id="KW-0472">Membrane</keyword>
<evidence type="ECO:0000313" key="3">
    <source>
        <dbReference type="Proteomes" id="UP000218334"/>
    </source>
</evidence>
<keyword evidence="1" id="KW-1133">Transmembrane helix</keyword>
<feature type="transmembrane region" description="Helical" evidence="1">
    <location>
        <begin position="53"/>
        <end position="75"/>
    </location>
</feature>
<keyword evidence="3" id="KW-1185">Reference proteome</keyword>
<keyword evidence="1" id="KW-0812">Transmembrane</keyword>
<proteinExistence type="predicted"/>
<evidence type="ECO:0000256" key="1">
    <source>
        <dbReference type="SAM" id="Phobius"/>
    </source>
</evidence>
<dbReference type="Proteomes" id="UP000218334">
    <property type="component" value="Unassembled WGS sequence"/>
</dbReference>
<feature type="transmembrane region" description="Helical" evidence="1">
    <location>
        <begin position="165"/>
        <end position="187"/>
    </location>
</feature>
<reference evidence="3" key="1">
    <citation type="journal article" date="2017" name="Nat. Ecol. Evol.">
        <title>Genome expansion and lineage-specific genetic innovations in the forest pathogenic fungi Armillaria.</title>
        <authorList>
            <person name="Sipos G."/>
            <person name="Prasanna A.N."/>
            <person name="Walter M.C."/>
            <person name="O'Connor E."/>
            <person name="Balint B."/>
            <person name="Krizsan K."/>
            <person name="Kiss B."/>
            <person name="Hess J."/>
            <person name="Varga T."/>
            <person name="Slot J."/>
            <person name="Riley R."/>
            <person name="Boka B."/>
            <person name="Rigling D."/>
            <person name="Barry K."/>
            <person name="Lee J."/>
            <person name="Mihaltcheva S."/>
            <person name="LaButti K."/>
            <person name="Lipzen A."/>
            <person name="Waldron R."/>
            <person name="Moloney N.M."/>
            <person name="Sperisen C."/>
            <person name="Kredics L."/>
            <person name="Vagvoelgyi C."/>
            <person name="Patrignani A."/>
            <person name="Fitzpatrick D."/>
            <person name="Nagy I."/>
            <person name="Doyle S."/>
            <person name="Anderson J.B."/>
            <person name="Grigoriev I.V."/>
            <person name="Gueldener U."/>
            <person name="Muensterkoetter M."/>
            <person name="Nagy L.G."/>
        </authorList>
    </citation>
    <scope>NUCLEOTIDE SEQUENCE [LARGE SCALE GENOMIC DNA]</scope>
    <source>
        <strain evidence="3">28-4</strain>
    </source>
</reference>
<protein>
    <submittedName>
        <fullName evidence="2">Uncharacterized protein</fullName>
    </submittedName>
</protein>
<feature type="transmembrane region" description="Helical" evidence="1">
    <location>
        <begin position="95"/>
        <end position="114"/>
    </location>
</feature>
<organism evidence="2 3">
    <name type="scientific">Armillaria solidipes</name>
    <dbReference type="NCBI Taxonomy" id="1076256"/>
    <lineage>
        <taxon>Eukaryota</taxon>
        <taxon>Fungi</taxon>
        <taxon>Dikarya</taxon>
        <taxon>Basidiomycota</taxon>
        <taxon>Agaricomycotina</taxon>
        <taxon>Agaricomycetes</taxon>
        <taxon>Agaricomycetidae</taxon>
        <taxon>Agaricales</taxon>
        <taxon>Marasmiineae</taxon>
        <taxon>Physalacriaceae</taxon>
        <taxon>Armillaria</taxon>
    </lineage>
</organism>
<gene>
    <name evidence="2" type="ORF">ARMSODRAFT_1024307</name>
</gene>
<dbReference type="PANTHER" id="PTHR40465">
    <property type="entry name" value="CHROMOSOME 1, WHOLE GENOME SHOTGUN SEQUENCE"/>
    <property type="match status" value="1"/>
</dbReference>
<feature type="transmembrane region" description="Helical" evidence="1">
    <location>
        <begin position="126"/>
        <end position="145"/>
    </location>
</feature>
<feature type="transmembrane region" description="Helical" evidence="1">
    <location>
        <begin position="20"/>
        <end position="41"/>
    </location>
</feature>
<name>A0A2H3AZT1_9AGAR</name>
<sequence>MSSQPSVALPSIGETFGACYIGSLMAAILYGISNLQVVLYYKRYPNDWWVYQYSVALLWVLDALHVAFSTHALYYYMITMFGNFNGLDRILWSMKLQWCLIIFLVVYVQWLYAIRIWKFTRHFYKILPSFVFLAVVSSTGTTIYAAYEIHLLPNLLALVVIPKSFYLFISTVTAADIVIAIMTCYYLHKSRTETMCSWLNSRPKHHSTNRATQSGISLVPVLRIPPHSSEGNVEETNISVSLQDIGSFTNKVDPLKEDPDCRV</sequence>
<dbReference type="AlphaFoldDB" id="A0A2H3AZT1"/>